<comment type="similarity">
    <text evidence="1">Belongs to the peptidase M16 family.</text>
</comment>
<dbReference type="InterPro" id="IPR011249">
    <property type="entry name" value="Metalloenz_LuxS/M16"/>
</dbReference>
<organism evidence="5 6">
    <name type="scientific">Merismopedia glauca CCAP 1448/3</name>
    <dbReference type="NCBI Taxonomy" id="1296344"/>
    <lineage>
        <taxon>Bacteria</taxon>
        <taxon>Bacillati</taxon>
        <taxon>Cyanobacteriota</taxon>
        <taxon>Cyanophyceae</taxon>
        <taxon>Synechococcales</taxon>
        <taxon>Merismopediaceae</taxon>
        <taxon>Merismopedia</taxon>
    </lineage>
</organism>
<dbReference type="PANTHER" id="PTHR11851:SF49">
    <property type="entry name" value="MITOCHONDRIAL-PROCESSING PEPTIDASE SUBUNIT ALPHA"/>
    <property type="match status" value="1"/>
</dbReference>
<dbReference type="SUPFAM" id="SSF63411">
    <property type="entry name" value="LuxS/MPP-like metallohydrolase"/>
    <property type="match status" value="4"/>
</dbReference>
<feature type="region of interest" description="Disordered" evidence="2">
    <location>
        <begin position="476"/>
        <end position="504"/>
    </location>
</feature>
<dbReference type="Pfam" id="PF00675">
    <property type="entry name" value="Peptidase_M16"/>
    <property type="match status" value="2"/>
</dbReference>
<dbReference type="RefSeq" id="WP_106288738.1">
    <property type="nucleotide sequence ID" value="NZ_CAWNTC010000037.1"/>
</dbReference>
<evidence type="ECO:0000256" key="1">
    <source>
        <dbReference type="ARBA" id="ARBA00007261"/>
    </source>
</evidence>
<dbReference type="PANTHER" id="PTHR11851">
    <property type="entry name" value="METALLOPROTEASE"/>
    <property type="match status" value="1"/>
</dbReference>
<feature type="domain" description="Peptidase M16 C-terminal" evidence="4">
    <location>
        <begin position="222"/>
        <end position="411"/>
    </location>
</feature>
<reference evidence="5 6" key="1">
    <citation type="submission" date="2018-02" db="EMBL/GenBank/DDBJ databases">
        <authorList>
            <person name="Cohen D.B."/>
            <person name="Kent A.D."/>
        </authorList>
    </citation>
    <scope>NUCLEOTIDE SEQUENCE [LARGE SCALE GENOMIC DNA]</scope>
    <source>
        <strain evidence="5 6">CCAP 1448/3</strain>
    </source>
</reference>
<dbReference type="EMBL" id="PVWJ01000047">
    <property type="protein sequence ID" value="PSB02854.1"/>
    <property type="molecule type" value="Genomic_DNA"/>
</dbReference>
<dbReference type="GO" id="GO:0046872">
    <property type="term" value="F:metal ion binding"/>
    <property type="evidence" value="ECO:0007669"/>
    <property type="project" value="InterPro"/>
</dbReference>
<dbReference type="Pfam" id="PF05193">
    <property type="entry name" value="Peptidase_M16_C"/>
    <property type="match status" value="2"/>
</dbReference>
<accession>A0A2T1C3R1</accession>
<feature type="domain" description="Peptidase M16 N-terminal" evidence="3">
    <location>
        <begin position="538"/>
        <end position="651"/>
    </location>
</feature>
<dbReference type="InterPro" id="IPR011765">
    <property type="entry name" value="Pept_M16_N"/>
</dbReference>
<dbReference type="Gene3D" id="3.30.830.10">
    <property type="entry name" value="Metalloenzyme, LuxS/M16 peptidase-like"/>
    <property type="match status" value="4"/>
</dbReference>
<name>A0A2T1C3R1_9CYAN</name>
<keyword evidence="6" id="KW-1185">Reference proteome</keyword>
<comment type="caution">
    <text evidence="5">The sequence shown here is derived from an EMBL/GenBank/DDBJ whole genome shotgun (WGS) entry which is preliminary data.</text>
</comment>
<dbReference type="AlphaFoldDB" id="A0A2T1C3R1"/>
<sequence>MNLRFILFPKWLRRRWSVATFSLCLILVLLLGGGNSVLFAFADESRISNSVESVSLTKNARRTRLANGLTILTKEVHTAPIVTVQVWYKVGSRNEAPGVNGIAHQLEHMLFKGTKDRPIQFGRLFSALGSDSNAFTSYDMTAYFGTVERNKLKALMEIEADRMKNSVIDDKKLESEKRVVISELQGYENGPGYRLSRAVKRDAFPNHPYGLTVGGTKADVEKFTPEQVKSYYNRFYSPDNATLVIVGDFETEATLKAAKDIFGKIPKHQSSTSEKLGNTIPKLETTIKPPLEGKVKPPIVLKEPGSAALLEAVYPAPDVNNPDVPALDVMNYILTEGRNSRLYEPLIESGLASGIDGGVANLISGGWAEFSATATPGKKLPDIDGAILQTIETLQTKGVTLEEVNRAKAQLTASAILGNRDINSQAQQLGNDQTVTGDYQFTDKYLAGVQKVTPADVKRVANKYLKPSLRTVGYFEPTQISGKPGSQATNSSQTSESFNAGPPVDPAEVAKYLPKIDSETVSSTQSLPQTFELKNGLKVLLLKDTSTPTVSLSGYIQAGTEFDAAEKSGLASLTADNLTNGTKTRDALTIAKILADRGAQLGASANREGVSIGGRALARDLPILVDVLADLTQNAIFPTQELELSRQRALTSLKLELDNPGRVGRRTFQQQVYPKNHPFYNFPTEASLKAISREDLVNFYQQHYAPNNMTLAIAGDFSPKQVRSLLESKFGSWKKTTQTSSSTLPEVKLPAKTVRLNPTLPGKTQSISILGYQGISRRDPQFYPALVMNDMLGGSTLSSRLGSEIRDRLGLTYGIYSVFATGRYPGPFFIQMQTAPEDAQKAVDSTINVLKQIRSQGFSVEEINAAKSSLASSYNVEIADPDALISTILSNQVYGLSKEEIRDFSRKIQEVTPEQVNQATKDLLHPDNLVIVTVGPPLS</sequence>
<evidence type="ECO:0000313" key="6">
    <source>
        <dbReference type="Proteomes" id="UP000238762"/>
    </source>
</evidence>
<evidence type="ECO:0000256" key="2">
    <source>
        <dbReference type="SAM" id="MobiDB-lite"/>
    </source>
</evidence>
<evidence type="ECO:0000259" key="3">
    <source>
        <dbReference type="Pfam" id="PF00675"/>
    </source>
</evidence>
<proteinExistence type="inferred from homology"/>
<evidence type="ECO:0000259" key="4">
    <source>
        <dbReference type="Pfam" id="PF05193"/>
    </source>
</evidence>
<feature type="compositionally biased region" description="Polar residues" evidence="2">
    <location>
        <begin position="478"/>
        <end position="498"/>
    </location>
</feature>
<dbReference type="InterPro" id="IPR007863">
    <property type="entry name" value="Peptidase_M16_C"/>
</dbReference>
<evidence type="ECO:0000313" key="5">
    <source>
        <dbReference type="EMBL" id="PSB02854.1"/>
    </source>
</evidence>
<feature type="domain" description="Peptidase M16 N-terminal" evidence="3">
    <location>
        <begin position="71"/>
        <end position="216"/>
    </location>
</feature>
<protein>
    <submittedName>
        <fullName evidence="5">Peptidase M16</fullName>
    </submittedName>
</protein>
<dbReference type="Proteomes" id="UP000238762">
    <property type="component" value="Unassembled WGS sequence"/>
</dbReference>
<feature type="domain" description="Peptidase M16 C-terminal" evidence="4">
    <location>
        <begin position="691"/>
        <end position="870"/>
    </location>
</feature>
<gene>
    <name evidence="5" type="ORF">C7B64_11200</name>
</gene>
<dbReference type="OrthoDB" id="9811314at2"/>
<dbReference type="InterPro" id="IPR050361">
    <property type="entry name" value="MPP/UQCRC_Complex"/>
</dbReference>
<reference evidence="5 6" key="2">
    <citation type="submission" date="2018-03" db="EMBL/GenBank/DDBJ databases">
        <title>The ancient ancestry and fast evolution of plastids.</title>
        <authorList>
            <person name="Moore K.R."/>
            <person name="Magnabosco C."/>
            <person name="Momper L."/>
            <person name="Gold D.A."/>
            <person name="Bosak T."/>
            <person name="Fournier G.P."/>
        </authorList>
    </citation>
    <scope>NUCLEOTIDE SEQUENCE [LARGE SCALE GENOMIC DNA]</scope>
    <source>
        <strain evidence="5 6">CCAP 1448/3</strain>
    </source>
</reference>